<dbReference type="SUPFAM" id="SSF47598">
    <property type="entry name" value="Ribbon-helix-helix"/>
    <property type="match status" value="1"/>
</dbReference>
<organism evidence="2 3">
    <name type="scientific">Nonomuraea typhae</name>
    <dbReference type="NCBI Taxonomy" id="2603600"/>
    <lineage>
        <taxon>Bacteria</taxon>
        <taxon>Bacillati</taxon>
        <taxon>Actinomycetota</taxon>
        <taxon>Actinomycetes</taxon>
        <taxon>Streptosporangiales</taxon>
        <taxon>Streptosporangiaceae</taxon>
        <taxon>Nonomuraea</taxon>
    </lineage>
</organism>
<dbReference type="Proteomes" id="UP001612741">
    <property type="component" value="Unassembled WGS sequence"/>
</dbReference>
<keyword evidence="3" id="KW-1185">Reference proteome</keyword>
<dbReference type="EMBL" id="JBITGY010000003">
    <property type="protein sequence ID" value="MFI6498358.1"/>
    <property type="molecule type" value="Genomic_DNA"/>
</dbReference>
<protein>
    <submittedName>
        <fullName evidence="2">Ribbon-helix-helix domain-containing protein</fullName>
    </submittedName>
</protein>
<feature type="domain" description="Ribbon-helix-helix protein CopG" evidence="1">
    <location>
        <begin position="2"/>
        <end position="38"/>
    </location>
</feature>
<evidence type="ECO:0000313" key="2">
    <source>
        <dbReference type="EMBL" id="MFI6498358.1"/>
    </source>
</evidence>
<comment type="caution">
    <text evidence="2">The sequence shown here is derived from an EMBL/GenBank/DDBJ whole genome shotgun (WGS) entry which is preliminary data.</text>
</comment>
<dbReference type="InterPro" id="IPR002145">
    <property type="entry name" value="CopG"/>
</dbReference>
<dbReference type="RefSeq" id="WP_397081609.1">
    <property type="nucleotide sequence ID" value="NZ_JBITGY010000003.1"/>
</dbReference>
<accession>A0ABW7YR88</accession>
<proteinExistence type="predicted"/>
<evidence type="ECO:0000313" key="3">
    <source>
        <dbReference type="Proteomes" id="UP001612741"/>
    </source>
</evidence>
<sequence length="75" mass="8255">MKVSVSIPDEDIAFLDEYAKESGSQSRSAALHDAIKLLRLAKLEEAYTLAFREWDDSEDSALWDAAAGDGLHASR</sequence>
<name>A0ABW7YR88_9ACTN</name>
<dbReference type="CDD" id="cd22231">
    <property type="entry name" value="RHH_NikR_HicB-like"/>
    <property type="match status" value="1"/>
</dbReference>
<dbReference type="InterPro" id="IPR010985">
    <property type="entry name" value="Ribbon_hlx_hlx"/>
</dbReference>
<evidence type="ECO:0000259" key="1">
    <source>
        <dbReference type="Pfam" id="PF01402"/>
    </source>
</evidence>
<dbReference type="InterPro" id="IPR013321">
    <property type="entry name" value="Arc_rbn_hlx_hlx"/>
</dbReference>
<reference evidence="2 3" key="1">
    <citation type="submission" date="2024-10" db="EMBL/GenBank/DDBJ databases">
        <title>The Natural Products Discovery Center: Release of the First 8490 Sequenced Strains for Exploring Actinobacteria Biosynthetic Diversity.</title>
        <authorList>
            <person name="Kalkreuter E."/>
            <person name="Kautsar S.A."/>
            <person name="Yang D."/>
            <person name="Bader C.D."/>
            <person name="Teijaro C.N."/>
            <person name="Fluegel L."/>
            <person name="Davis C.M."/>
            <person name="Simpson J.R."/>
            <person name="Lauterbach L."/>
            <person name="Steele A.D."/>
            <person name="Gui C."/>
            <person name="Meng S."/>
            <person name="Li G."/>
            <person name="Viehrig K."/>
            <person name="Ye F."/>
            <person name="Su P."/>
            <person name="Kiefer A.F."/>
            <person name="Nichols A."/>
            <person name="Cepeda A.J."/>
            <person name="Yan W."/>
            <person name="Fan B."/>
            <person name="Jiang Y."/>
            <person name="Adhikari A."/>
            <person name="Zheng C.-J."/>
            <person name="Schuster L."/>
            <person name="Cowan T.M."/>
            <person name="Smanski M.J."/>
            <person name="Chevrette M.G."/>
            <person name="De Carvalho L.P.S."/>
            <person name="Shen B."/>
        </authorList>
    </citation>
    <scope>NUCLEOTIDE SEQUENCE [LARGE SCALE GENOMIC DNA]</scope>
    <source>
        <strain evidence="2 3">NPDC050545</strain>
    </source>
</reference>
<gene>
    <name evidence="2" type="ORF">ACIBG2_13280</name>
</gene>
<dbReference type="Gene3D" id="1.10.1220.10">
    <property type="entry name" value="Met repressor-like"/>
    <property type="match status" value="1"/>
</dbReference>
<dbReference type="Pfam" id="PF01402">
    <property type="entry name" value="RHH_1"/>
    <property type="match status" value="1"/>
</dbReference>